<feature type="compositionally biased region" description="Low complexity" evidence="3">
    <location>
        <begin position="691"/>
        <end position="701"/>
    </location>
</feature>
<keyword evidence="4" id="KW-1133">Transmembrane helix</keyword>
<dbReference type="EMBL" id="KZ559517">
    <property type="protein sequence ID" value="PLN83713.1"/>
    <property type="molecule type" value="Genomic_DNA"/>
</dbReference>
<dbReference type="SUPFAM" id="SSF50965">
    <property type="entry name" value="Galactose oxidase, central domain"/>
    <property type="match status" value="1"/>
</dbReference>
<keyword evidence="1" id="KW-0880">Kelch repeat</keyword>
<dbReference type="InterPro" id="IPR011043">
    <property type="entry name" value="Gal_Oxase/kelch_b-propeller"/>
</dbReference>
<feature type="chain" id="PRO_5014397589" description="Kelch repeat protein" evidence="5">
    <location>
        <begin position="19"/>
        <end position="725"/>
    </location>
</feature>
<evidence type="ECO:0000313" key="6">
    <source>
        <dbReference type="EMBL" id="PLN83713.1"/>
    </source>
</evidence>
<sequence>MPQYTWLAVSLWAALAYGFGPSWTGNQVNLSIHNWDRLRVITIRDTVYLNGGLLQWQQEFSDDDPRQRPESTQQANVYYFQLNETFDTSTSNLTALLRVIPATGVQIPTYMDGAMLGNDEKFYFYGGLMRRHEDEPLPAEDTILQYERYQYGPPREGWESGLHTDKLNDVTMYVSSGASVSAPSENLGFYFGGMRADNWGPLTYGDSSSLTESDNFITVDMSEMRDNRWANRTLPEYVAGRAYAEVVWVPVSEQGVVVVLGGVVNPAAMDGYSPLNKEETSESKRVSPGFMESVSVYDIAEQKWYIQNTTGDIPPQLARFCSVYASAQDDSSHNIYIYGGNDGIDPTEIPSDDVYVLSLPSFEWIKLYSGVKEHGRSGHRCVKPHPDQMLVLGGLYKNKYESLGGGFIQVLNLTTGRFQNTYDPGNLKEYRVPDMVVGRIGGSPTGGATKTSPKSWTNDSLASVFSKKYPGSIKTWYPYLRVLDKKGSKFPGWAGAIIGVVLGVILIACALAFWLVRRRRKQRGYRSSHNPSISEPDTSTMTRVARWIWSDTDGDNSRPKSVTEYGAPSEGTAVSQRLPEVEGEPVHELPQDTTKVFPAELPTPYNVHSGGHNPASSPAPSSTAGGYRSPVSPEPPGEEGNYQEEGRPTHGRQMSNVSSAPSMSIADVISEDGEKNTKGHAMRPSIVSNVSEMSSTPSSFSEQGTWAGLGINSEGKLSPTREDKE</sequence>
<dbReference type="InterPro" id="IPR015915">
    <property type="entry name" value="Kelch-typ_b-propeller"/>
</dbReference>
<organism evidence="6 7">
    <name type="scientific">Aspergillus taichungensis</name>
    <dbReference type="NCBI Taxonomy" id="482145"/>
    <lineage>
        <taxon>Eukaryota</taxon>
        <taxon>Fungi</taxon>
        <taxon>Dikarya</taxon>
        <taxon>Ascomycota</taxon>
        <taxon>Pezizomycotina</taxon>
        <taxon>Eurotiomycetes</taxon>
        <taxon>Eurotiomycetidae</taxon>
        <taxon>Eurotiales</taxon>
        <taxon>Aspergillaceae</taxon>
        <taxon>Aspergillus</taxon>
        <taxon>Aspergillus subgen. Circumdati</taxon>
    </lineage>
</organism>
<name>A0A2J5I1M3_9EURO</name>
<evidence type="ECO:0000313" key="7">
    <source>
        <dbReference type="Proteomes" id="UP000235023"/>
    </source>
</evidence>
<keyword evidence="7" id="KW-1185">Reference proteome</keyword>
<protein>
    <recommendedName>
        <fullName evidence="8">Kelch repeat protein</fullName>
    </recommendedName>
</protein>
<feature type="signal peptide" evidence="5">
    <location>
        <begin position="1"/>
        <end position="18"/>
    </location>
</feature>
<keyword evidence="4" id="KW-0472">Membrane</keyword>
<feature type="region of interest" description="Disordered" evidence="3">
    <location>
        <begin position="550"/>
        <end position="725"/>
    </location>
</feature>
<evidence type="ECO:0008006" key="8">
    <source>
        <dbReference type="Google" id="ProtNLM"/>
    </source>
</evidence>
<gene>
    <name evidence="6" type="ORF">BDW42DRAFT_164510</name>
</gene>
<accession>A0A2J5I1M3</accession>
<evidence type="ECO:0000256" key="2">
    <source>
        <dbReference type="ARBA" id="ARBA00022737"/>
    </source>
</evidence>
<reference evidence="7" key="1">
    <citation type="submission" date="2017-12" db="EMBL/GenBank/DDBJ databases">
        <authorList>
            <consortium name="DOE Joint Genome Institute"/>
            <person name="Mondo S.J."/>
            <person name="Kjaerbolling I."/>
            <person name="Vesth T.C."/>
            <person name="Frisvad J.C."/>
            <person name="Nybo J.L."/>
            <person name="Theobald S."/>
            <person name="Kuo A."/>
            <person name="Bowyer P."/>
            <person name="Matsuda Y."/>
            <person name="Lyhne E.K."/>
            <person name="Kogle M.E."/>
            <person name="Clum A."/>
            <person name="Lipzen A."/>
            <person name="Salamov A."/>
            <person name="Ngan C.Y."/>
            <person name="Daum C."/>
            <person name="Chiniquy J."/>
            <person name="Barry K."/>
            <person name="LaButti K."/>
            <person name="Haridas S."/>
            <person name="Simmons B.A."/>
            <person name="Magnuson J.K."/>
            <person name="Mortensen U.H."/>
            <person name="Larsen T.O."/>
            <person name="Grigoriev I.V."/>
            <person name="Baker S.E."/>
            <person name="Andersen M.R."/>
            <person name="Nordberg H.P."/>
            <person name="Cantor M.N."/>
            <person name="Hua S.X."/>
        </authorList>
    </citation>
    <scope>NUCLEOTIDE SEQUENCE [LARGE SCALE GENOMIC DNA]</scope>
    <source>
        <strain evidence="7">IBT 19404</strain>
    </source>
</reference>
<feature type="compositionally biased region" description="Polar residues" evidence="3">
    <location>
        <begin position="652"/>
        <end position="662"/>
    </location>
</feature>
<evidence type="ECO:0000256" key="4">
    <source>
        <dbReference type="SAM" id="Phobius"/>
    </source>
</evidence>
<evidence type="ECO:0000256" key="5">
    <source>
        <dbReference type="SAM" id="SignalP"/>
    </source>
</evidence>
<evidence type="ECO:0000256" key="3">
    <source>
        <dbReference type="SAM" id="MobiDB-lite"/>
    </source>
</evidence>
<dbReference type="PANTHER" id="PTHR46228:SF2">
    <property type="entry name" value="KELCH REPEAT PROTEIN (AFU_ORTHOLOGUE AFUA_4G14350)"/>
    <property type="match status" value="1"/>
</dbReference>
<dbReference type="OrthoDB" id="540004at2759"/>
<dbReference type="Proteomes" id="UP000235023">
    <property type="component" value="Unassembled WGS sequence"/>
</dbReference>
<feature type="transmembrane region" description="Helical" evidence="4">
    <location>
        <begin position="493"/>
        <end position="516"/>
    </location>
</feature>
<keyword evidence="2" id="KW-0677">Repeat</keyword>
<dbReference type="AlphaFoldDB" id="A0A2J5I1M3"/>
<evidence type="ECO:0000256" key="1">
    <source>
        <dbReference type="ARBA" id="ARBA00022441"/>
    </source>
</evidence>
<dbReference type="PANTHER" id="PTHR46228">
    <property type="entry name" value="KELCH DOMAIN-CONTAINING PROTEIN"/>
    <property type="match status" value="1"/>
</dbReference>
<dbReference type="Gene3D" id="2.120.10.80">
    <property type="entry name" value="Kelch-type beta propeller"/>
    <property type="match status" value="1"/>
</dbReference>
<keyword evidence="5" id="KW-0732">Signal</keyword>
<proteinExistence type="predicted"/>
<feature type="compositionally biased region" description="Low complexity" evidence="3">
    <location>
        <begin position="609"/>
        <end position="626"/>
    </location>
</feature>
<keyword evidence="4" id="KW-0812">Transmembrane</keyword>